<dbReference type="Proteomes" id="UP000789702">
    <property type="component" value="Unassembled WGS sequence"/>
</dbReference>
<accession>A0ACA9NY73</accession>
<dbReference type="EMBL" id="CAJVPU010020596">
    <property type="protein sequence ID" value="CAG8677370.1"/>
    <property type="molecule type" value="Genomic_DNA"/>
</dbReference>
<sequence>INIVSTLINTNNMEYEIDIKEMTYNYDWSSTSLGPMDTWEPLLKTAVDFCLNSRFPFAIYCAMVPIVRENHPSGKADGEYRVGTFNPIYRKNYTEESYFSYSISAIYKEDGSFLAILNLSADTTRKVLANRRLKCLNDLEIVLGVNVESLENGSHIIVNTLHENNKNIPFTLIYFIDGNESDTSFEPRIAYLAATTFDSDSKVNDKKSKRCIPDNLLETPEFIDLIKNVDENYDKHI</sequence>
<reference evidence="1" key="1">
    <citation type="submission" date="2021-06" db="EMBL/GenBank/DDBJ databases">
        <authorList>
            <person name="Kallberg Y."/>
            <person name="Tangrot J."/>
            <person name="Rosling A."/>
        </authorList>
    </citation>
    <scope>NUCLEOTIDE SEQUENCE</scope>
    <source>
        <strain evidence="1">IL203A</strain>
    </source>
</reference>
<protein>
    <submittedName>
        <fullName evidence="1">13890_t:CDS:1</fullName>
    </submittedName>
</protein>
<name>A0ACA9NY73_9GLOM</name>
<organism evidence="1 2">
    <name type="scientific">Dentiscutata heterogama</name>
    <dbReference type="NCBI Taxonomy" id="1316150"/>
    <lineage>
        <taxon>Eukaryota</taxon>
        <taxon>Fungi</taxon>
        <taxon>Fungi incertae sedis</taxon>
        <taxon>Mucoromycota</taxon>
        <taxon>Glomeromycotina</taxon>
        <taxon>Glomeromycetes</taxon>
        <taxon>Diversisporales</taxon>
        <taxon>Gigasporaceae</taxon>
        <taxon>Dentiscutata</taxon>
    </lineage>
</organism>
<feature type="non-terminal residue" evidence="1">
    <location>
        <position position="1"/>
    </location>
</feature>
<evidence type="ECO:0000313" key="1">
    <source>
        <dbReference type="EMBL" id="CAG8677370.1"/>
    </source>
</evidence>
<gene>
    <name evidence="1" type="ORF">DHETER_LOCUS10469</name>
</gene>
<comment type="caution">
    <text evidence="1">The sequence shown here is derived from an EMBL/GenBank/DDBJ whole genome shotgun (WGS) entry which is preliminary data.</text>
</comment>
<proteinExistence type="predicted"/>
<keyword evidence="2" id="KW-1185">Reference proteome</keyword>
<evidence type="ECO:0000313" key="2">
    <source>
        <dbReference type="Proteomes" id="UP000789702"/>
    </source>
</evidence>